<dbReference type="Pfam" id="PF06283">
    <property type="entry name" value="ThuA"/>
    <property type="match status" value="1"/>
</dbReference>
<protein>
    <submittedName>
        <fullName evidence="2">Type 1 glutamine amidotransferase</fullName>
    </submittedName>
</protein>
<evidence type="ECO:0000313" key="2">
    <source>
        <dbReference type="EMBL" id="MBP2380984.1"/>
    </source>
</evidence>
<dbReference type="InterPro" id="IPR029062">
    <property type="entry name" value="Class_I_gatase-like"/>
</dbReference>
<dbReference type="InterPro" id="IPR029010">
    <property type="entry name" value="ThuA-like"/>
</dbReference>
<dbReference type="PANTHER" id="PTHR40469">
    <property type="entry name" value="SECRETED GLYCOSYL HYDROLASE"/>
    <property type="match status" value="1"/>
</dbReference>
<dbReference type="RefSeq" id="WP_209899783.1">
    <property type="nucleotide sequence ID" value="NZ_BAAAJW010000004.1"/>
</dbReference>
<gene>
    <name evidence="2" type="ORF">JOF43_000941</name>
</gene>
<dbReference type="SUPFAM" id="SSF52317">
    <property type="entry name" value="Class I glutamine amidotransferase-like"/>
    <property type="match status" value="1"/>
</dbReference>
<reference evidence="2 3" key="1">
    <citation type="submission" date="2021-03" db="EMBL/GenBank/DDBJ databases">
        <title>Sequencing the genomes of 1000 actinobacteria strains.</title>
        <authorList>
            <person name="Klenk H.-P."/>
        </authorList>
    </citation>
    <scope>NUCLEOTIDE SEQUENCE [LARGE SCALE GENOMIC DNA]</scope>
    <source>
        <strain evidence="2 3">DSM 14566</strain>
    </source>
</reference>
<evidence type="ECO:0000313" key="3">
    <source>
        <dbReference type="Proteomes" id="UP001519290"/>
    </source>
</evidence>
<name>A0ABS4WXP3_9MICO</name>
<dbReference type="Proteomes" id="UP001519290">
    <property type="component" value="Unassembled WGS sequence"/>
</dbReference>
<keyword evidence="3" id="KW-1185">Reference proteome</keyword>
<dbReference type="Gene3D" id="3.40.50.880">
    <property type="match status" value="1"/>
</dbReference>
<dbReference type="PANTHER" id="PTHR40469:SF2">
    <property type="entry name" value="GALACTOSE-BINDING DOMAIN-LIKE SUPERFAMILY PROTEIN"/>
    <property type="match status" value="1"/>
</dbReference>
<comment type="caution">
    <text evidence="2">The sequence shown here is derived from an EMBL/GenBank/DDBJ whole genome shotgun (WGS) entry which is preliminary data.</text>
</comment>
<dbReference type="EMBL" id="JAGIOD010000001">
    <property type="protein sequence ID" value="MBP2380984.1"/>
    <property type="molecule type" value="Genomic_DNA"/>
</dbReference>
<accession>A0ABS4WXP3</accession>
<keyword evidence="2" id="KW-0315">Glutamine amidotransferase</keyword>
<feature type="domain" description="ThuA-like" evidence="1">
    <location>
        <begin position="23"/>
        <end position="246"/>
    </location>
</feature>
<sequence>MTDAQTTASTRIFVDEDPTPRTALVVRGGWDGHQPIEATDLFIPFLEDNGFTVRIEDSPAIYADPEYMATVDLILQCVTMSSIERPQFEGLRAAVEAGTGLAGWHGGIADSYRHESDYLTLIGGQFGCHPGKHPDERRGEQADNYVPYTVNMAPGAAHHPITRGISDFDLVTEQYWVLSDDYVDVLATTTQKVREWDPWHREITSPAIWTRQWGEGRIFVSTPGHRVEVLEDENVRTLIQRGLLWAARGTDQPYGDHGTTGAETR</sequence>
<organism evidence="2 3">
    <name type="scientific">Brachybacterium sacelli</name>
    <dbReference type="NCBI Taxonomy" id="173364"/>
    <lineage>
        <taxon>Bacteria</taxon>
        <taxon>Bacillati</taxon>
        <taxon>Actinomycetota</taxon>
        <taxon>Actinomycetes</taxon>
        <taxon>Micrococcales</taxon>
        <taxon>Dermabacteraceae</taxon>
        <taxon>Brachybacterium</taxon>
    </lineage>
</organism>
<evidence type="ECO:0000259" key="1">
    <source>
        <dbReference type="Pfam" id="PF06283"/>
    </source>
</evidence>
<proteinExistence type="predicted"/>